<dbReference type="InterPro" id="IPR026590">
    <property type="entry name" value="Ssirtuin_cat_dom"/>
</dbReference>
<dbReference type="Gene3D" id="3.30.1600.10">
    <property type="entry name" value="SIR2/SIRT2 'Small Domain"/>
    <property type="match status" value="1"/>
</dbReference>
<dbReference type="GeneID" id="69016220"/>
<feature type="transmembrane region" description="Helical" evidence="10">
    <location>
        <begin position="402"/>
        <end position="420"/>
    </location>
</feature>
<evidence type="ECO:0000256" key="1">
    <source>
        <dbReference type="ARBA" id="ARBA00001947"/>
    </source>
</evidence>
<dbReference type="AlphaFoldDB" id="A0A8H8WNK0"/>
<feature type="compositionally biased region" description="Polar residues" evidence="9">
    <location>
        <begin position="997"/>
        <end position="1014"/>
    </location>
</feature>
<dbReference type="CDD" id="cd06174">
    <property type="entry name" value="MFS"/>
    <property type="match status" value="1"/>
</dbReference>
<comment type="caution">
    <text evidence="12">The sequence shown here is derived from an EMBL/GenBank/DDBJ whole genome shotgun (WGS) entry which is preliminary data.</text>
</comment>
<evidence type="ECO:0000256" key="7">
    <source>
        <dbReference type="ARBA" id="ARBA00023027"/>
    </source>
</evidence>
<protein>
    <submittedName>
        <fullName evidence="12">NAD-dependent protein deacetylase hst2-1</fullName>
    </submittedName>
</protein>
<evidence type="ECO:0000256" key="4">
    <source>
        <dbReference type="ARBA" id="ARBA00022679"/>
    </source>
</evidence>
<feature type="compositionally biased region" description="Basic and acidic residues" evidence="9">
    <location>
        <begin position="894"/>
        <end position="913"/>
    </location>
</feature>
<dbReference type="Pfam" id="PF07690">
    <property type="entry name" value="MFS_1"/>
    <property type="match status" value="1"/>
</dbReference>
<comment type="subcellular location">
    <subcellularLocation>
        <location evidence="2">Membrane</location>
        <topology evidence="2">Multi-pass membrane protein</topology>
    </subcellularLocation>
</comment>
<keyword evidence="10" id="KW-1133">Transmembrane helix</keyword>
<dbReference type="InterPro" id="IPR003000">
    <property type="entry name" value="Sirtuin"/>
</dbReference>
<evidence type="ECO:0000256" key="2">
    <source>
        <dbReference type="ARBA" id="ARBA00004141"/>
    </source>
</evidence>
<evidence type="ECO:0000256" key="6">
    <source>
        <dbReference type="ARBA" id="ARBA00022833"/>
    </source>
</evidence>
<dbReference type="Proteomes" id="UP000613401">
    <property type="component" value="Unassembled WGS sequence"/>
</dbReference>
<keyword evidence="4" id="KW-0808">Transferase</keyword>
<dbReference type="GO" id="GO:0046872">
    <property type="term" value="F:metal ion binding"/>
    <property type="evidence" value="ECO:0007669"/>
    <property type="project" value="UniProtKB-KW"/>
</dbReference>
<feature type="transmembrane region" description="Helical" evidence="10">
    <location>
        <begin position="158"/>
        <end position="184"/>
    </location>
</feature>
<dbReference type="EMBL" id="WVTB01000117">
    <property type="protein sequence ID" value="KAF3797116.1"/>
    <property type="molecule type" value="Genomic_DNA"/>
</dbReference>
<feature type="domain" description="Deacetylase sirtuin-type" evidence="11">
    <location>
        <begin position="547"/>
        <end position="807"/>
    </location>
</feature>
<feature type="transmembrane region" description="Helical" evidence="10">
    <location>
        <begin position="196"/>
        <end position="218"/>
    </location>
</feature>
<feature type="binding site" evidence="8">
    <location>
        <position position="712"/>
    </location>
    <ligand>
        <name>Zn(2+)</name>
        <dbReference type="ChEBI" id="CHEBI:29105"/>
    </ligand>
</feature>
<evidence type="ECO:0000256" key="9">
    <source>
        <dbReference type="SAM" id="MobiDB-lite"/>
    </source>
</evidence>
<dbReference type="InterPro" id="IPR050134">
    <property type="entry name" value="NAD-dep_sirtuin_deacylases"/>
</dbReference>
<feature type="transmembrane region" description="Helical" evidence="10">
    <location>
        <begin position="303"/>
        <end position="321"/>
    </location>
</feature>
<feature type="transmembrane region" description="Helical" evidence="10">
    <location>
        <begin position="378"/>
        <end position="396"/>
    </location>
</feature>
<dbReference type="InterPro" id="IPR011701">
    <property type="entry name" value="MFS"/>
</dbReference>
<feature type="transmembrane region" description="Helical" evidence="10">
    <location>
        <begin position="130"/>
        <end position="146"/>
    </location>
</feature>
<keyword evidence="13" id="KW-1185">Reference proteome</keyword>
<feature type="region of interest" description="Disordered" evidence="9">
    <location>
        <begin position="505"/>
        <end position="544"/>
    </location>
</feature>
<evidence type="ECO:0000256" key="3">
    <source>
        <dbReference type="ARBA" id="ARBA00006924"/>
    </source>
</evidence>
<dbReference type="PROSITE" id="PS50305">
    <property type="entry name" value="SIRTUIN"/>
    <property type="match status" value="1"/>
</dbReference>
<reference evidence="12" key="1">
    <citation type="journal article" date="2020" name="Phytopathology">
        <title>Genome sequence and comparative analysis of Colletotrichum gloeosporioides isolated from Liriodendron leaves.</title>
        <authorList>
            <person name="Fu F.F."/>
            <person name="Hao Z."/>
            <person name="Wang P."/>
            <person name="Lu Y."/>
            <person name="Xue L.J."/>
            <person name="Wei G."/>
            <person name="Tian Y."/>
            <person name="Baishi H."/>
            <person name="Xu H."/>
            <person name="Shi J."/>
            <person name="Cheng T."/>
            <person name="Wang G."/>
            <person name="Yi Y."/>
            <person name="Chen J."/>
        </authorList>
    </citation>
    <scope>NUCLEOTIDE SEQUENCE</scope>
    <source>
        <strain evidence="12">Lc1</strain>
    </source>
</reference>
<dbReference type="InterPro" id="IPR026591">
    <property type="entry name" value="Sirtuin_cat_small_dom_sf"/>
</dbReference>
<dbReference type="Gene3D" id="3.40.50.1220">
    <property type="entry name" value="TPP-binding domain"/>
    <property type="match status" value="1"/>
</dbReference>
<proteinExistence type="inferred from homology"/>
<keyword evidence="10" id="KW-0472">Membrane</keyword>
<evidence type="ECO:0000256" key="10">
    <source>
        <dbReference type="SAM" id="Phobius"/>
    </source>
</evidence>
<feature type="transmembrane region" description="Helical" evidence="10">
    <location>
        <begin position="35"/>
        <end position="56"/>
    </location>
</feature>
<feature type="transmembrane region" description="Helical" evidence="10">
    <location>
        <begin position="224"/>
        <end position="244"/>
    </location>
</feature>
<dbReference type="PANTHER" id="PTHR11085:SF6">
    <property type="entry name" value="NAD-DEPENDENT PROTEIN DEACETYLASE SIRTUIN-2"/>
    <property type="match status" value="1"/>
</dbReference>
<dbReference type="GO" id="GO:0017136">
    <property type="term" value="F:histone deacetylase activity, NAD-dependent"/>
    <property type="evidence" value="ECO:0007669"/>
    <property type="project" value="TreeGrafter"/>
</dbReference>
<dbReference type="RefSeq" id="XP_045256280.1">
    <property type="nucleotide sequence ID" value="XM_045409035.1"/>
</dbReference>
<gene>
    <name evidence="12" type="ORF">GCG54_00009086</name>
</gene>
<accession>A0A8H8WNK0</accession>
<sequence length="1038" mass="113340">MTNKTLDRDVERRPEEETPLLAHDLPATVAPSRAYQFKVIAISMIFIVIVEVGALLQVPPTYQIMEQIICEKRFPGHIATDAADDVCKGPEVAGELAMVKGWLNSFDCIPPLITSIPYGIIADKYGRRPVLTLAMFGLCLEFMWMLQPLLWPNVLPLWTVWFGAVFQFIGGGAAIVQAMVWTMISDVVPISNLTSVYYKVGTIALTGELVVAPISAALLTKSPWLPLCLGQALLTFGACLPPFIPETSEFRRAADVEVEQTLHRAEEADGAESTKRTLREQIVYSMKNDMNHVYNFLIKSKRILPLVLGFNLTVIIKYIKVEITSQYVHNLFGWSWAKATLLGTVSTITNMTMLLAVLPFLSWYITKRTALHPLIRDLWLVRMTGVFLSLGCFMVAVAYKPWFLIAALVIFSMGATYTNICRAVLNAVVEPHTIGTLNTAISWVEQLSTLVSAPVISALLRAGTRIGGAWVGLPYMAATVMAVCGTVLVFGLFWCSFLPPTTTPPISPTIGRRRRDKLPKGRPNSHRPRNKMGNEESTMLDDSVHPKTLESRSLGAIADYIKSGEVKRIAVMTGAGISTAAGIPDFRSPGTGLYANLARLNLPYAEAVFDISYFRKHPEPFYYLAKELYPGKFFPTVSHVFIALLAKKGLLQMNFTQNIDCLERRAGVPDDKIIEAHGSFATQRCIECATPFPDDKMLQHVQAEIVPRCGTCDGLVKPDIVFFGEALPEAFRNNTHLPAMADLIVVMGTSLSVYPFAGLAEASRSGVPRLLLNRERVGQMGRRADDVVELGTCDAGVRKLASLLGWRDELEDMWRGIVGEKEAERQLASAAADGDEDLEEEIRKVTENVGSALKLDDDKEEPEVVGASLRQDGGSDTEDAQQSIPKGTVSRVTKALEAEVGTDIKDDRGREGHTVSGSEGAPQEATDFRAEAKKKIQLAAQGAATPLDEVAVVFDPNAPVAAKKDTAADEALVSGPARYEPTTPSEPATTSESTPADTPSTSSKDTQDVPTTTDKTVEAAPPKALEADEKKTPDDAKL</sequence>
<dbReference type="GO" id="GO:0005634">
    <property type="term" value="C:nucleus"/>
    <property type="evidence" value="ECO:0007669"/>
    <property type="project" value="TreeGrafter"/>
</dbReference>
<keyword evidence="7" id="KW-0520">NAD</keyword>
<feature type="binding site" evidence="8">
    <location>
        <position position="709"/>
    </location>
    <ligand>
        <name>Zn(2+)</name>
        <dbReference type="ChEBI" id="CHEBI:29105"/>
    </ligand>
</feature>
<comment type="cofactor">
    <cofactor evidence="1">
        <name>Zn(2+)</name>
        <dbReference type="ChEBI" id="CHEBI:29105"/>
    </cofactor>
</comment>
<keyword evidence="6 8" id="KW-0862">Zinc</keyword>
<feature type="region of interest" description="Disordered" evidence="9">
    <location>
        <begin position="959"/>
        <end position="1038"/>
    </location>
</feature>
<name>A0A8H8WNK0_COLGL</name>
<feature type="binding site" evidence="8">
    <location>
        <position position="685"/>
    </location>
    <ligand>
        <name>Zn(2+)</name>
        <dbReference type="ChEBI" id="CHEBI:29105"/>
    </ligand>
</feature>
<feature type="compositionally biased region" description="Low complexity" evidence="9">
    <location>
        <begin position="980"/>
        <end position="996"/>
    </location>
</feature>
<dbReference type="Pfam" id="PF02146">
    <property type="entry name" value="SIR2"/>
    <property type="match status" value="1"/>
</dbReference>
<dbReference type="GO" id="GO:0016020">
    <property type="term" value="C:membrane"/>
    <property type="evidence" value="ECO:0007669"/>
    <property type="project" value="UniProtKB-SubCell"/>
</dbReference>
<dbReference type="GO" id="GO:0070403">
    <property type="term" value="F:NAD+ binding"/>
    <property type="evidence" value="ECO:0007669"/>
    <property type="project" value="InterPro"/>
</dbReference>
<feature type="region of interest" description="Disordered" evidence="9">
    <location>
        <begin position="853"/>
        <end position="929"/>
    </location>
</feature>
<feature type="binding site" evidence="8">
    <location>
        <position position="688"/>
    </location>
    <ligand>
        <name>Zn(2+)</name>
        <dbReference type="ChEBI" id="CHEBI:29105"/>
    </ligand>
</feature>
<comment type="similarity">
    <text evidence="3">Belongs to the sirtuin family. Class I subfamily.</text>
</comment>
<keyword evidence="5 8" id="KW-0479">Metal-binding</keyword>
<dbReference type="PANTHER" id="PTHR11085">
    <property type="entry name" value="NAD-DEPENDENT PROTEIN DEACYLASE SIRTUIN-5, MITOCHONDRIAL-RELATED"/>
    <property type="match status" value="1"/>
</dbReference>
<feature type="transmembrane region" description="Helical" evidence="10">
    <location>
        <begin position="469"/>
        <end position="494"/>
    </location>
</feature>
<feature type="compositionally biased region" description="Basic and acidic residues" evidence="9">
    <location>
        <begin position="1025"/>
        <end position="1038"/>
    </location>
</feature>
<evidence type="ECO:0000313" key="12">
    <source>
        <dbReference type="EMBL" id="KAF3797116.1"/>
    </source>
</evidence>
<evidence type="ECO:0000313" key="13">
    <source>
        <dbReference type="Proteomes" id="UP000613401"/>
    </source>
</evidence>
<dbReference type="CDD" id="cd01408">
    <property type="entry name" value="SIRT1"/>
    <property type="match status" value="1"/>
</dbReference>
<dbReference type="Gene3D" id="1.20.1250.20">
    <property type="entry name" value="MFS general substrate transporter like domains"/>
    <property type="match status" value="1"/>
</dbReference>
<reference evidence="12" key="2">
    <citation type="submission" date="2020-03" db="EMBL/GenBank/DDBJ databases">
        <authorList>
            <person name="Fu F.-F."/>
            <person name="Chen J."/>
        </authorList>
    </citation>
    <scope>NUCLEOTIDE SEQUENCE</scope>
    <source>
        <strain evidence="12">Lc1</strain>
    </source>
</reference>
<evidence type="ECO:0000256" key="5">
    <source>
        <dbReference type="ARBA" id="ARBA00022723"/>
    </source>
</evidence>
<evidence type="ECO:0000259" key="11">
    <source>
        <dbReference type="PROSITE" id="PS50305"/>
    </source>
</evidence>
<evidence type="ECO:0000256" key="8">
    <source>
        <dbReference type="PROSITE-ProRule" id="PRU00236"/>
    </source>
</evidence>
<dbReference type="InterPro" id="IPR036259">
    <property type="entry name" value="MFS_trans_sf"/>
</dbReference>
<organism evidence="12 13">
    <name type="scientific">Colletotrichum gloeosporioides</name>
    <name type="common">Anthracnose fungus</name>
    <name type="synonym">Glomerella cingulata</name>
    <dbReference type="NCBI Taxonomy" id="474922"/>
    <lineage>
        <taxon>Eukaryota</taxon>
        <taxon>Fungi</taxon>
        <taxon>Dikarya</taxon>
        <taxon>Ascomycota</taxon>
        <taxon>Pezizomycotina</taxon>
        <taxon>Sordariomycetes</taxon>
        <taxon>Hypocreomycetidae</taxon>
        <taxon>Glomerellales</taxon>
        <taxon>Glomerellaceae</taxon>
        <taxon>Colletotrichum</taxon>
        <taxon>Colletotrichum gloeosporioides species complex</taxon>
    </lineage>
</organism>
<dbReference type="InterPro" id="IPR029035">
    <property type="entry name" value="DHS-like_NAD/FAD-binding_dom"/>
</dbReference>
<keyword evidence="10" id="KW-0812">Transmembrane</keyword>
<dbReference type="SUPFAM" id="SSF103473">
    <property type="entry name" value="MFS general substrate transporter"/>
    <property type="match status" value="1"/>
</dbReference>
<feature type="active site" description="Proton acceptor" evidence="8">
    <location>
        <position position="677"/>
    </location>
</feature>
<dbReference type="SUPFAM" id="SSF52467">
    <property type="entry name" value="DHS-like NAD/FAD-binding domain"/>
    <property type="match status" value="1"/>
</dbReference>
<dbReference type="GO" id="GO:0022857">
    <property type="term" value="F:transmembrane transporter activity"/>
    <property type="evidence" value="ECO:0007669"/>
    <property type="project" value="InterPro"/>
</dbReference>
<feature type="transmembrane region" description="Helical" evidence="10">
    <location>
        <begin position="341"/>
        <end position="366"/>
    </location>
</feature>